<dbReference type="InterPro" id="IPR006977">
    <property type="entry name" value="Yip1_dom"/>
</dbReference>
<evidence type="ECO:0000313" key="7">
    <source>
        <dbReference type="EMBL" id="MBB5058233.1"/>
    </source>
</evidence>
<evidence type="ECO:0000256" key="5">
    <source>
        <dbReference type="SAM" id="Phobius"/>
    </source>
</evidence>
<proteinExistence type="predicted"/>
<feature type="transmembrane region" description="Helical" evidence="5">
    <location>
        <begin position="225"/>
        <end position="248"/>
    </location>
</feature>
<keyword evidence="3 5" id="KW-1133">Transmembrane helix</keyword>
<dbReference type="GO" id="GO:0016020">
    <property type="term" value="C:membrane"/>
    <property type="evidence" value="ECO:0007669"/>
    <property type="project" value="UniProtKB-SubCell"/>
</dbReference>
<dbReference type="AlphaFoldDB" id="A0A7W8E3Q5"/>
<feature type="domain" description="Yip1" evidence="6">
    <location>
        <begin position="22"/>
        <end position="240"/>
    </location>
</feature>
<evidence type="ECO:0000256" key="2">
    <source>
        <dbReference type="ARBA" id="ARBA00022692"/>
    </source>
</evidence>
<keyword evidence="2 5" id="KW-0812">Transmembrane</keyword>
<dbReference type="EMBL" id="JACHIP010000004">
    <property type="protein sequence ID" value="MBB5058233.1"/>
    <property type="molecule type" value="Genomic_DNA"/>
</dbReference>
<sequence>MSELSTAVDETSVSNPFARIVTVIISPSKAFADVKKSPGWWAPFVLASVVGLIYAYVLLHGVGLATLVDQAIHQSSRLESQMASATPEAAAKIRHQIEFNFKFAYVAPVISLLAGLMCAGIFLATANFGAGGRSTYAQMLGVWFYASLPITVYTLLIIAGVYTGAASDPFNINNAIGTNPGFYLTDSELPKTLIALLSSIDIFSIWTVALLAIGISTVAGIKRGAAWAIVLGWWLVYVLLFKVTAAAFG</sequence>
<feature type="transmembrane region" description="Helical" evidence="5">
    <location>
        <begin position="193"/>
        <end position="213"/>
    </location>
</feature>
<feature type="transmembrane region" description="Helical" evidence="5">
    <location>
        <begin position="142"/>
        <end position="162"/>
    </location>
</feature>
<evidence type="ECO:0000256" key="4">
    <source>
        <dbReference type="ARBA" id="ARBA00023136"/>
    </source>
</evidence>
<dbReference type="Proteomes" id="UP000540989">
    <property type="component" value="Unassembled WGS sequence"/>
</dbReference>
<organism evidence="7 8">
    <name type="scientific">Granulicella aggregans</name>
    <dbReference type="NCBI Taxonomy" id="474949"/>
    <lineage>
        <taxon>Bacteria</taxon>
        <taxon>Pseudomonadati</taxon>
        <taxon>Acidobacteriota</taxon>
        <taxon>Terriglobia</taxon>
        <taxon>Terriglobales</taxon>
        <taxon>Acidobacteriaceae</taxon>
        <taxon>Granulicella</taxon>
    </lineage>
</organism>
<keyword evidence="8" id="KW-1185">Reference proteome</keyword>
<feature type="transmembrane region" description="Helical" evidence="5">
    <location>
        <begin position="39"/>
        <end position="59"/>
    </location>
</feature>
<evidence type="ECO:0000259" key="6">
    <source>
        <dbReference type="Pfam" id="PF04893"/>
    </source>
</evidence>
<dbReference type="Pfam" id="PF04893">
    <property type="entry name" value="Yip1"/>
    <property type="match status" value="1"/>
</dbReference>
<evidence type="ECO:0000256" key="1">
    <source>
        <dbReference type="ARBA" id="ARBA00004141"/>
    </source>
</evidence>
<comment type="subcellular location">
    <subcellularLocation>
        <location evidence="1">Membrane</location>
        <topology evidence="1">Multi-pass membrane protein</topology>
    </subcellularLocation>
</comment>
<dbReference type="RefSeq" id="WP_184217747.1">
    <property type="nucleotide sequence ID" value="NZ_JACHIP010000004.1"/>
</dbReference>
<feature type="transmembrane region" description="Helical" evidence="5">
    <location>
        <begin position="105"/>
        <end position="130"/>
    </location>
</feature>
<keyword evidence="4 5" id="KW-0472">Membrane</keyword>
<comment type="caution">
    <text evidence="7">The sequence shown here is derived from an EMBL/GenBank/DDBJ whole genome shotgun (WGS) entry which is preliminary data.</text>
</comment>
<protein>
    <recommendedName>
        <fullName evidence="6">Yip1 domain-containing protein</fullName>
    </recommendedName>
</protein>
<evidence type="ECO:0000313" key="8">
    <source>
        <dbReference type="Proteomes" id="UP000540989"/>
    </source>
</evidence>
<name>A0A7W8E3Q5_9BACT</name>
<evidence type="ECO:0000256" key="3">
    <source>
        <dbReference type="ARBA" id="ARBA00022989"/>
    </source>
</evidence>
<reference evidence="7 8" key="1">
    <citation type="submission" date="2020-08" db="EMBL/GenBank/DDBJ databases">
        <title>Genomic Encyclopedia of Type Strains, Phase IV (KMG-V): Genome sequencing to study the core and pangenomes of soil and plant-associated prokaryotes.</title>
        <authorList>
            <person name="Whitman W."/>
        </authorList>
    </citation>
    <scope>NUCLEOTIDE SEQUENCE [LARGE SCALE GENOMIC DNA]</scope>
    <source>
        <strain evidence="7 8">M8UP14</strain>
    </source>
</reference>
<gene>
    <name evidence="7" type="ORF">HDF16_002947</name>
</gene>
<accession>A0A7W8E3Q5</accession>